<accession>A0AAW3FBI5</accession>
<dbReference type="EMBL" id="CP104214">
    <property type="protein sequence ID" value="UWX70895.1"/>
    <property type="molecule type" value="Genomic_DNA"/>
</dbReference>
<evidence type="ECO:0000313" key="2">
    <source>
        <dbReference type="EMBL" id="KGC17993.1"/>
    </source>
</evidence>
<dbReference type="AlphaFoldDB" id="A0AAW3FBI5"/>
<feature type="transmembrane region" description="Helical" evidence="1">
    <location>
        <begin position="30"/>
        <end position="54"/>
    </location>
</feature>
<dbReference type="RefSeq" id="WP_080741963.1">
    <property type="nucleotide sequence ID" value="NZ_CADEQC010000002.1"/>
</dbReference>
<dbReference type="Proteomes" id="UP001059745">
    <property type="component" value="Chromosome 1"/>
</dbReference>
<dbReference type="EMBL" id="JPGG01000015">
    <property type="protein sequence ID" value="KGC17993.1"/>
    <property type="molecule type" value="Genomic_DNA"/>
</dbReference>
<evidence type="ECO:0000256" key="1">
    <source>
        <dbReference type="SAM" id="Phobius"/>
    </source>
</evidence>
<reference evidence="3" key="2">
    <citation type="submission" date="2022-09" db="EMBL/GenBank/DDBJ databases">
        <title>Genomic of Burkholderia gladioli.</title>
        <authorList>
            <person name="Wu H."/>
        </authorList>
    </citation>
    <scope>NUCLEOTIDE SEQUENCE</scope>
    <source>
        <strain evidence="3">ZN-S4</strain>
    </source>
</reference>
<gene>
    <name evidence="2" type="ORF">DM48_3517</name>
    <name evidence="3" type="ORF">NYZ96_03755</name>
</gene>
<protein>
    <submittedName>
        <fullName evidence="3">Pilus assembly protein</fullName>
    </submittedName>
</protein>
<organism evidence="2 4">
    <name type="scientific">Burkholderia gladioli</name>
    <name type="common">Pseudomonas marginata</name>
    <name type="synonym">Phytomonas marginata</name>
    <dbReference type="NCBI Taxonomy" id="28095"/>
    <lineage>
        <taxon>Bacteria</taxon>
        <taxon>Pseudomonadati</taxon>
        <taxon>Pseudomonadota</taxon>
        <taxon>Betaproteobacteria</taxon>
        <taxon>Burkholderiales</taxon>
        <taxon>Burkholderiaceae</taxon>
        <taxon>Burkholderia</taxon>
    </lineage>
</organism>
<keyword evidence="1" id="KW-1133">Transmembrane helix</keyword>
<dbReference type="Proteomes" id="UP000029590">
    <property type="component" value="Unassembled WGS sequence"/>
</dbReference>
<reference evidence="2 4" key="1">
    <citation type="submission" date="2014-04" db="EMBL/GenBank/DDBJ databases">
        <authorList>
            <person name="Bishop-Lilly K.A."/>
            <person name="Broomall S.M."/>
            <person name="Chain P.S."/>
            <person name="Chertkov O."/>
            <person name="Coyne S.R."/>
            <person name="Daligault H.E."/>
            <person name="Davenport K.W."/>
            <person name="Erkkila T."/>
            <person name="Frey K.G."/>
            <person name="Gibbons H.S."/>
            <person name="Gu W."/>
            <person name="Jaissle J."/>
            <person name="Johnson S.L."/>
            <person name="Koroleva G.I."/>
            <person name="Ladner J.T."/>
            <person name="Lo C.-C."/>
            <person name="Minogue T.D."/>
            <person name="Munk C."/>
            <person name="Palacios G.F."/>
            <person name="Redden C.L."/>
            <person name="Rosenzweig C.N."/>
            <person name="Scholz M.B."/>
            <person name="Teshima H."/>
            <person name="Xu Y."/>
        </authorList>
    </citation>
    <scope>NUCLEOTIDE SEQUENCE [LARGE SCALE GENOMIC DNA]</scope>
    <source>
        <strain evidence="4">gladioli</strain>
        <strain evidence="2">Gladioli</strain>
    </source>
</reference>
<evidence type="ECO:0000313" key="3">
    <source>
        <dbReference type="EMBL" id="UWX70895.1"/>
    </source>
</evidence>
<keyword evidence="1" id="KW-0472">Membrane</keyword>
<evidence type="ECO:0000313" key="4">
    <source>
        <dbReference type="Proteomes" id="UP000029590"/>
    </source>
</evidence>
<proteinExistence type="predicted"/>
<sequence length="204" mass="21690">MTTYTCAAHSSPGRFVVKLRKGRAGVRRECVSGAALPGVLVLISALLVASAAGFEVSMSEARSVAAFASRSIAFHAAEAALAVCERSLAERVAFAAEPTRASLSASSGEVLAVAGEPEGWRQRGALEGPAALHPFAYWQGAAAAPSCLIERWPIASRPRWQAYLLTARGTGSTRATTVWLQLQLAFEDGRQVARRWRRVAAAPW</sequence>
<dbReference type="KEGG" id="bgo:BM43_2125"/>
<keyword evidence="1" id="KW-0812">Transmembrane</keyword>
<name>A0AAW3FBI5_BURGA</name>